<name>A0A0M6ZP78_9HYPH</name>
<proteinExistence type="predicted"/>
<dbReference type="GO" id="GO:0016020">
    <property type="term" value="C:membrane"/>
    <property type="evidence" value="ECO:0007669"/>
    <property type="project" value="InterPro"/>
</dbReference>
<evidence type="ECO:0000256" key="1">
    <source>
        <dbReference type="SAM" id="Phobius"/>
    </source>
</evidence>
<dbReference type="Proteomes" id="UP000053235">
    <property type="component" value="Unassembled WGS sequence"/>
</dbReference>
<feature type="transmembrane region" description="Helical" evidence="1">
    <location>
        <begin position="294"/>
        <end position="312"/>
    </location>
</feature>
<evidence type="ECO:0000313" key="4">
    <source>
        <dbReference type="Proteomes" id="UP000053235"/>
    </source>
</evidence>
<dbReference type="InterPro" id="IPR037185">
    <property type="entry name" value="EmrE-like"/>
</dbReference>
<keyword evidence="1" id="KW-0472">Membrane</keyword>
<feature type="transmembrane region" description="Helical" evidence="1">
    <location>
        <begin position="105"/>
        <end position="124"/>
    </location>
</feature>
<dbReference type="EMBL" id="CXWD01000001">
    <property type="protein sequence ID" value="CTQ63976.1"/>
    <property type="molecule type" value="Genomic_DNA"/>
</dbReference>
<keyword evidence="4" id="KW-1185">Reference proteome</keyword>
<feature type="transmembrane region" description="Helical" evidence="1">
    <location>
        <begin position="162"/>
        <end position="180"/>
    </location>
</feature>
<dbReference type="OrthoDB" id="9812899at2"/>
<dbReference type="PANTHER" id="PTHR22911:SF103">
    <property type="entry name" value="BLR2811 PROTEIN"/>
    <property type="match status" value="1"/>
</dbReference>
<feature type="transmembrane region" description="Helical" evidence="1">
    <location>
        <begin position="269"/>
        <end position="288"/>
    </location>
</feature>
<evidence type="ECO:0000259" key="2">
    <source>
        <dbReference type="Pfam" id="PF00892"/>
    </source>
</evidence>
<reference evidence="4" key="1">
    <citation type="submission" date="2015-07" db="EMBL/GenBank/DDBJ databases">
        <authorList>
            <person name="Rodrigo-Torres Lidia"/>
            <person name="Arahal R.David."/>
        </authorList>
    </citation>
    <scope>NUCLEOTIDE SEQUENCE [LARGE SCALE GENOMIC DNA]</scope>
    <source>
        <strain evidence="4">CECT 5112</strain>
    </source>
</reference>
<feature type="domain" description="EamA" evidence="2">
    <location>
        <begin position="15"/>
        <end position="147"/>
    </location>
</feature>
<dbReference type="InterPro" id="IPR000620">
    <property type="entry name" value="EamA_dom"/>
</dbReference>
<feature type="transmembrane region" description="Helical" evidence="1">
    <location>
        <begin position="240"/>
        <end position="257"/>
    </location>
</feature>
<feature type="transmembrane region" description="Helical" evidence="1">
    <location>
        <begin position="76"/>
        <end position="99"/>
    </location>
</feature>
<accession>A0A0M6ZP78</accession>
<gene>
    <name evidence="3" type="ORF">LAX5112_00134</name>
</gene>
<dbReference type="SUPFAM" id="SSF103481">
    <property type="entry name" value="Multidrug resistance efflux transporter EmrE"/>
    <property type="match status" value="2"/>
</dbReference>
<keyword evidence="1" id="KW-0812">Transmembrane</keyword>
<sequence>MTLLSSSTPLSRPAAGIVFVLAGVTAISVNDMLIKQLSGGYPLHQMIFVRSLIGLIFMLFLVHFEGGWTILKTRRPILHVVRCVMVLIANMSFFTALAVVPLADATALFFVAPLLITLLSIPILGEKVGPWRLGAVGIGFCGVVLMMQPWKTDLQIEGGRVVLVLPVIGAAAYAMMQVLTRKLGVASKASALAVYLQSGFLIVSIGFFLAAGDGRYADSFDNASLQFLLRAWVWPPEEDVYWFVALGLCSGVVGYTMSQAYRIADAATIAPFEYIGLPLAVFWGWLMFGELPAPVVFGGIGLIVGGGLLVFLREHQKQRKLALATKIGRR</sequence>
<dbReference type="Pfam" id="PF00892">
    <property type="entry name" value="EamA"/>
    <property type="match status" value="1"/>
</dbReference>
<keyword evidence="1" id="KW-1133">Transmembrane helix</keyword>
<feature type="transmembrane region" description="Helical" evidence="1">
    <location>
        <begin position="131"/>
        <end position="150"/>
    </location>
</feature>
<dbReference type="PANTHER" id="PTHR22911">
    <property type="entry name" value="ACYL-MALONYL CONDENSING ENZYME-RELATED"/>
    <property type="match status" value="1"/>
</dbReference>
<dbReference type="Gene3D" id="1.10.3730.20">
    <property type="match status" value="1"/>
</dbReference>
<dbReference type="RefSeq" id="WP_055670159.1">
    <property type="nucleotide sequence ID" value="NZ_CXWD01000001.1"/>
</dbReference>
<evidence type="ECO:0000313" key="3">
    <source>
        <dbReference type="EMBL" id="CTQ63976.1"/>
    </source>
</evidence>
<organism evidence="3 4">
    <name type="scientific">Roseibium alexandrii</name>
    <dbReference type="NCBI Taxonomy" id="388408"/>
    <lineage>
        <taxon>Bacteria</taxon>
        <taxon>Pseudomonadati</taxon>
        <taxon>Pseudomonadota</taxon>
        <taxon>Alphaproteobacteria</taxon>
        <taxon>Hyphomicrobiales</taxon>
        <taxon>Stappiaceae</taxon>
        <taxon>Roseibium</taxon>
    </lineage>
</organism>
<dbReference type="STRING" id="388408.LAX5112_00134"/>
<feature type="transmembrane region" description="Helical" evidence="1">
    <location>
        <begin position="42"/>
        <end position="64"/>
    </location>
</feature>
<feature type="transmembrane region" description="Helical" evidence="1">
    <location>
        <begin position="192"/>
        <end position="211"/>
    </location>
</feature>
<protein>
    <submittedName>
        <fullName evidence="3">Carboxylate/amino acid/amine transporter</fullName>
    </submittedName>
</protein>
<dbReference type="AlphaFoldDB" id="A0A0M6ZP78"/>